<reference evidence="1" key="1">
    <citation type="submission" date="2023-10" db="EMBL/GenBank/DDBJ databases">
        <authorList>
            <person name="Chen Y."/>
            <person name="Shah S."/>
            <person name="Dougan E. K."/>
            <person name="Thang M."/>
            <person name="Chan C."/>
        </authorList>
    </citation>
    <scope>NUCLEOTIDE SEQUENCE [LARGE SCALE GENOMIC DNA]</scope>
</reference>
<accession>A0ABN9QSA5</accession>
<evidence type="ECO:0000313" key="1">
    <source>
        <dbReference type="EMBL" id="CAK0809087.1"/>
    </source>
</evidence>
<dbReference type="Proteomes" id="UP001189429">
    <property type="component" value="Unassembled WGS sequence"/>
</dbReference>
<protein>
    <recommendedName>
        <fullName evidence="3">Secreted protein</fullName>
    </recommendedName>
</protein>
<dbReference type="PROSITE" id="PS51257">
    <property type="entry name" value="PROKAR_LIPOPROTEIN"/>
    <property type="match status" value="1"/>
</dbReference>
<proteinExistence type="predicted"/>
<sequence length="144" mass="15221">MPRVDRAMVLFGCWAGRRGTSGASAGLSAACEPVFASHPSGPVPSCQEWIVARILLIGQTGHLAGTPRCGRVFGAWADFCVSRGAARAIRRSPAVGRRRFGSVRAQQQRRLLLLQASVEGPAQCHSVANHGSLVYPLNSVSGVD</sequence>
<name>A0ABN9QSA5_9DINO</name>
<keyword evidence="2" id="KW-1185">Reference proteome</keyword>
<dbReference type="EMBL" id="CAUYUJ010004313">
    <property type="protein sequence ID" value="CAK0809087.1"/>
    <property type="molecule type" value="Genomic_DNA"/>
</dbReference>
<organism evidence="1 2">
    <name type="scientific">Prorocentrum cordatum</name>
    <dbReference type="NCBI Taxonomy" id="2364126"/>
    <lineage>
        <taxon>Eukaryota</taxon>
        <taxon>Sar</taxon>
        <taxon>Alveolata</taxon>
        <taxon>Dinophyceae</taxon>
        <taxon>Prorocentrales</taxon>
        <taxon>Prorocentraceae</taxon>
        <taxon>Prorocentrum</taxon>
    </lineage>
</organism>
<evidence type="ECO:0008006" key="3">
    <source>
        <dbReference type="Google" id="ProtNLM"/>
    </source>
</evidence>
<evidence type="ECO:0000313" key="2">
    <source>
        <dbReference type="Proteomes" id="UP001189429"/>
    </source>
</evidence>
<comment type="caution">
    <text evidence="1">The sequence shown here is derived from an EMBL/GenBank/DDBJ whole genome shotgun (WGS) entry which is preliminary data.</text>
</comment>
<gene>
    <name evidence="1" type="ORF">PCOR1329_LOCUS14426</name>
</gene>